<dbReference type="EMBL" id="GG662712">
    <property type="protein sequence ID" value="EAR94341.2"/>
    <property type="molecule type" value="Genomic_DNA"/>
</dbReference>
<proteinExistence type="predicted"/>
<feature type="coiled-coil region" evidence="1">
    <location>
        <begin position="151"/>
        <end position="178"/>
    </location>
</feature>
<gene>
    <name evidence="3" type="ORF">TTHERM_00045010</name>
</gene>
<evidence type="ECO:0000313" key="3">
    <source>
        <dbReference type="EMBL" id="EAR94341.2"/>
    </source>
</evidence>
<name>Q23DU1_TETTS</name>
<evidence type="ECO:0000256" key="1">
    <source>
        <dbReference type="SAM" id="Coils"/>
    </source>
</evidence>
<sequence>MLRKKPQIQKKNVQIYQKLEKVIETCGPQVFRFLKPLEIRNLRQVNKLFYYQLMTFEVWNGLIMEIKQQQQQSQISNSKRQLTSINEEEDEKYKAELEIDKKKMEQYELNFQDDIEESDSDEEKKPKKKNVIQRKHIEKSNQQQVIKNTIREKAREQISNIKKDNQSIQEEQEEFEITPQIIKKSSKIQIQQKHRVDLNSNNTSQQINSSQVKLIRRSSLVRDGKYQQANQSINNDTSKTTTISSASSSKREGSSEIRISSNQITQDLEKSSQLLLKKKQQYEQQQIKNGNIFNQKNDSVNNDPLLRTSNSFFKKNFFDRLNQNASQIIQNNSKNQQMPQINKQNEKLLQNSTTQGGFRPQTNILQRRGPEQTQVLNPDQLQWLKVPINIIENIDNLFDIKKSYAQNMKSFEELNQVMDSWIHESKVLEKALDAQSITTETLLQEVTLWSDLCRIIDMFKKECENEKVQKIEKIIAEKCFTDENLKKKAAQFKLIKKNILIDRLSKKNFAQEFQQECFEFFKKLMKASFKDFPDIWFPCLNAIIQLYEKYTVVFDLRIFFVMEKFFTLLLNKMKQCSVSIQQIADMDNQEFVDNLINTFIQFSEQLIEGWKKITDLSYKKESTTKIHEKMFQKKLLYLRSVLSDLTKLKDMLRKLDKQRKILINLKNKSGDDQKKCVELNNQIEKIINYYSSLQLEYEMLDYSNKLLWEETMKQFKQKIEPIRNGIRSLKDDNQKENKNLQDCNKDLNYSLTNKKISSEKEIKQCDEDFINNKSLINNNEENEVRENCQESELQETGFSFYNPMYQTQVRWKID</sequence>
<dbReference type="KEGG" id="tet:TTHERM_00045010"/>
<evidence type="ECO:0000256" key="2">
    <source>
        <dbReference type="SAM" id="MobiDB-lite"/>
    </source>
</evidence>
<organism evidence="3 4">
    <name type="scientific">Tetrahymena thermophila (strain SB210)</name>
    <dbReference type="NCBI Taxonomy" id="312017"/>
    <lineage>
        <taxon>Eukaryota</taxon>
        <taxon>Sar</taxon>
        <taxon>Alveolata</taxon>
        <taxon>Ciliophora</taxon>
        <taxon>Intramacronucleata</taxon>
        <taxon>Oligohymenophorea</taxon>
        <taxon>Hymenostomatida</taxon>
        <taxon>Tetrahymenina</taxon>
        <taxon>Tetrahymenidae</taxon>
        <taxon>Tetrahymena</taxon>
    </lineage>
</organism>
<feature type="coiled-coil region" evidence="1">
    <location>
        <begin position="68"/>
        <end position="110"/>
    </location>
</feature>
<feature type="region of interest" description="Disordered" evidence="2">
    <location>
        <begin position="226"/>
        <end position="263"/>
    </location>
</feature>
<feature type="compositionally biased region" description="Low complexity" evidence="2">
    <location>
        <begin position="237"/>
        <end position="248"/>
    </location>
</feature>
<dbReference type="OrthoDB" id="10674859at2759"/>
<dbReference type="AlphaFoldDB" id="Q23DU1"/>
<feature type="coiled-coil region" evidence="1">
    <location>
        <begin position="638"/>
        <end position="668"/>
    </location>
</feature>
<dbReference type="HOGENOM" id="CLU_421834_0_0_1"/>
<dbReference type="InParanoid" id="Q23DU1"/>
<reference evidence="4" key="1">
    <citation type="journal article" date="2006" name="PLoS Biol.">
        <title>Macronuclear genome sequence of the ciliate Tetrahymena thermophila, a model eukaryote.</title>
        <authorList>
            <person name="Eisen J.A."/>
            <person name="Coyne R.S."/>
            <person name="Wu M."/>
            <person name="Wu D."/>
            <person name="Thiagarajan M."/>
            <person name="Wortman J.R."/>
            <person name="Badger J.H."/>
            <person name="Ren Q."/>
            <person name="Amedeo P."/>
            <person name="Jones K.M."/>
            <person name="Tallon L.J."/>
            <person name="Delcher A.L."/>
            <person name="Salzberg S.L."/>
            <person name="Silva J.C."/>
            <person name="Haas B.J."/>
            <person name="Majoros W.H."/>
            <person name="Farzad M."/>
            <person name="Carlton J.M."/>
            <person name="Smith R.K. Jr."/>
            <person name="Garg J."/>
            <person name="Pearlman R.E."/>
            <person name="Karrer K.M."/>
            <person name="Sun L."/>
            <person name="Manning G."/>
            <person name="Elde N.C."/>
            <person name="Turkewitz A.P."/>
            <person name="Asai D.J."/>
            <person name="Wilkes D.E."/>
            <person name="Wang Y."/>
            <person name="Cai H."/>
            <person name="Collins K."/>
            <person name="Stewart B.A."/>
            <person name="Lee S.R."/>
            <person name="Wilamowska K."/>
            <person name="Weinberg Z."/>
            <person name="Ruzzo W.L."/>
            <person name="Wloga D."/>
            <person name="Gaertig J."/>
            <person name="Frankel J."/>
            <person name="Tsao C.-C."/>
            <person name="Gorovsky M.A."/>
            <person name="Keeling P.J."/>
            <person name="Waller R.F."/>
            <person name="Patron N.J."/>
            <person name="Cherry J.M."/>
            <person name="Stover N.A."/>
            <person name="Krieger C.J."/>
            <person name="del Toro C."/>
            <person name="Ryder H.F."/>
            <person name="Williamson S.C."/>
            <person name="Barbeau R.A."/>
            <person name="Hamilton E.P."/>
            <person name="Orias E."/>
        </authorList>
    </citation>
    <scope>NUCLEOTIDE SEQUENCE [LARGE SCALE GENOMIC DNA]</scope>
    <source>
        <strain evidence="4">SB210</strain>
    </source>
</reference>
<keyword evidence="1" id="KW-0175">Coiled coil</keyword>
<feature type="region of interest" description="Disordered" evidence="2">
    <location>
        <begin position="111"/>
        <end position="132"/>
    </location>
</feature>
<dbReference type="RefSeq" id="XP_001014595.2">
    <property type="nucleotide sequence ID" value="XM_001014595.2"/>
</dbReference>
<feature type="compositionally biased region" description="Acidic residues" evidence="2">
    <location>
        <begin position="111"/>
        <end position="121"/>
    </location>
</feature>
<dbReference type="GeneID" id="7836788"/>
<accession>Q23DU1</accession>
<keyword evidence="4" id="KW-1185">Reference proteome</keyword>
<feature type="compositionally biased region" description="Polar residues" evidence="2">
    <location>
        <begin position="227"/>
        <end position="236"/>
    </location>
</feature>
<protein>
    <submittedName>
        <fullName evidence="3">Uncharacterized protein</fullName>
    </submittedName>
</protein>
<evidence type="ECO:0000313" key="4">
    <source>
        <dbReference type="Proteomes" id="UP000009168"/>
    </source>
</evidence>
<dbReference type="Proteomes" id="UP000009168">
    <property type="component" value="Unassembled WGS sequence"/>
</dbReference>